<reference evidence="2 3" key="1">
    <citation type="submission" date="2018-03" db="EMBL/GenBank/DDBJ databases">
        <title>Bacteriophage NCPPB3778 and a type I-E CRISPR drive the evolution of the US Biological Select Agent, Rathayibacter toxicus.</title>
        <authorList>
            <person name="Davis E.W.II."/>
            <person name="Tabima J.F."/>
            <person name="Weisberg A.J."/>
            <person name="Dantas Lopes L."/>
            <person name="Wiseman M.S."/>
            <person name="Wiseman M.S."/>
            <person name="Pupko T."/>
            <person name="Belcher M.S."/>
            <person name="Sechler A.J."/>
            <person name="Tancos M.A."/>
            <person name="Schroeder B.K."/>
            <person name="Murray T.D."/>
            <person name="Luster D.G."/>
            <person name="Schneider W.L."/>
            <person name="Rogers E."/>
            <person name="Andreote F.D."/>
            <person name="Grunwald N.J."/>
            <person name="Putnam M.L."/>
            <person name="Chang J.H."/>
        </authorList>
    </citation>
    <scope>NUCLEOTIDE SEQUENCE [LARGE SCALE GENOMIC DNA]</scope>
    <source>
        <strain evidence="2 3">DSM 15933</strain>
    </source>
</reference>
<evidence type="ECO:0008006" key="4">
    <source>
        <dbReference type="Google" id="ProtNLM"/>
    </source>
</evidence>
<evidence type="ECO:0000313" key="3">
    <source>
        <dbReference type="Proteomes" id="UP000241085"/>
    </source>
</evidence>
<dbReference type="GO" id="GO:0016787">
    <property type="term" value="F:hydrolase activity"/>
    <property type="evidence" value="ECO:0007669"/>
    <property type="project" value="UniProtKB-KW"/>
</dbReference>
<dbReference type="SUPFAM" id="SSF53474">
    <property type="entry name" value="alpha/beta-Hydrolases"/>
    <property type="match status" value="1"/>
</dbReference>
<organism evidence="2 3">
    <name type="scientific">Rathayibacter caricis DSM 15933</name>
    <dbReference type="NCBI Taxonomy" id="1328867"/>
    <lineage>
        <taxon>Bacteria</taxon>
        <taxon>Bacillati</taxon>
        <taxon>Actinomycetota</taxon>
        <taxon>Actinomycetes</taxon>
        <taxon>Micrococcales</taxon>
        <taxon>Microbacteriaceae</taxon>
        <taxon>Rathayibacter</taxon>
    </lineage>
</organism>
<evidence type="ECO:0000313" key="2">
    <source>
        <dbReference type="EMBL" id="PTL71844.1"/>
    </source>
</evidence>
<gene>
    <name evidence="2" type="ORF">C1I63_02610</name>
</gene>
<dbReference type="InterPro" id="IPR029058">
    <property type="entry name" value="AB_hydrolase_fold"/>
</dbReference>
<dbReference type="EMBL" id="PZPL01000001">
    <property type="protein sequence ID" value="PTL71844.1"/>
    <property type="molecule type" value="Genomic_DNA"/>
</dbReference>
<keyword evidence="1" id="KW-0378">Hydrolase</keyword>
<name>A0A2T4UQN0_9MICO</name>
<accession>A0A2T4UQN0</accession>
<dbReference type="Gene3D" id="2.60.40.2700">
    <property type="match status" value="6"/>
</dbReference>
<dbReference type="Gene3D" id="3.40.50.1820">
    <property type="entry name" value="alpha/beta hydrolase"/>
    <property type="match status" value="1"/>
</dbReference>
<sequence length="1283" mass="135437">MSRFSTGRYGLLLFRPPERCCGPCHILDWFPMLPKLSSRARIAMLLLIALVLTALPAAPAAAATAFTTAPTPTITGTTSVGSTLTANQGTWNPVPTFTYQWKRGTTVITGATAKTYKPITTDVGKTLTVTITGTKTGYTTTSKTSLATAAIKAPAAFTAAPVPTVTGSTTVGATLTANSGTWNPVPTFTYQWKRGTTSISGATASTYKPVTADVGATLTVTVTGTKTGYTTTPKTSAPTAAIKAPAAFTAAPTPTITGTTSVGSTLTANTGTWNPVPTFTYQWKRGSTAITGATASTYKPVTADVGATLTVTVTGTKTGYTTTTKISAATAAIKAAAATAFTAAPTPTITGTASVGSTLTANAGTWNPVPTFTYQWKRGSTAITGATASTYRPVTADVGATLTVTVTGTKTGYTTTSKTSLATAAIKAAAATAFTAAPTPTITGTASVGSTLTANTGTWNPVPTFTYQWKRGSTAITGATASTYKPVTADVGATLTVTVTGTKTGYTTTTKTSAATAAIASEGMATFTTAPQPSLGMGGTPMAGSTLFSHAGTWKPTPTSLAYQWTRNSIAIAGATSSTYIATRADIGANIGVTVTASKTGYATTAKVSTSEILIQPKILVSGPISADTTWTPDYPYVLQEVWDGRFYIEPGATLTIQAGTSIESVDRFVVQGSLKIAGTNTNPVKIKFIDVGDWWAPSIEVEPRARVEITNLIQDQGYIISDNAKMFSLTKSNVPWVSAKRDWSNRTIYQEEYDYKEIVITDNTFERLSINSGWRPYYWDPATIAPIEAQRNTVYDDGAAVKNGFGGAIEITDYQLQPSTFSGTKVVGSSPFVLKGRLVEDWTIPAGNGYLFGESGDYFQVFDSSLTVQAGATMKFVNTLYDRSGLYIGANGRFISEGTSTSPVVLTCEPGSEYYNYPQCWQGLSAAAGAEVNLSNTEIRHARVGLNVYSEAKVWMRGSFVQNAVAVRTEGNAYVDARESDWGSPSGPSKTDIEGRGVDYIPWKGWETIPRPAIGEPQPVPNDTAEYCPALTAFGLRGSGEAPRGIWLGSDDGWSKPTFEGESDGFGDLNATTLQHIETQMGVTSGLIKRVAIQYQAEDVPVVDEHHGDVFTFWNSIYDGVDKLKSRLEREYADCGDKTRYVILGYSQGALSTHKALQELGDDDSPVLKQIAAVGLISDPARNLDQQESFWSAMPVVEDQLVATPPSLVLDASVGSWSLLIGTPVLPASITSVTTSICHEFDTVCAVRPGANMAEHFTYQSDLRGLAYEIASRPRMTISPDL</sequence>
<proteinExistence type="predicted"/>
<comment type="caution">
    <text evidence="2">The sequence shown here is derived from an EMBL/GenBank/DDBJ whole genome shotgun (WGS) entry which is preliminary data.</text>
</comment>
<dbReference type="Proteomes" id="UP000241085">
    <property type="component" value="Unassembled WGS sequence"/>
</dbReference>
<dbReference type="SMART" id="SM01110">
    <property type="entry name" value="Cutinase"/>
    <property type="match status" value="1"/>
</dbReference>
<protein>
    <recommendedName>
        <fullName evidence="4">Cutinase family protein</fullName>
    </recommendedName>
</protein>
<evidence type="ECO:0000256" key="1">
    <source>
        <dbReference type="ARBA" id="ARBA00022801"/>
    </source>
</evidence>
<keyword evidence="3" id="KW-1185">Reference proteome</keyword>
<dbReference type="InterPro" id="IPR000675">
    <property type="entry name" value="Cutinase/axe"/>
</dbReference>
<dbReference type="Pfam" id="PF01083">
    <property type="entry name" value="Cutinase"/>
    <property type="match status" value="1"/>
</dbReference>